<evidence type="ECO:0000313" key="1">
    <source>
        <dbReference type="EMBL" id="CUN09015.1"/>
    </source>
</evidence>
<organism evidence="1 2">
    <name type="scientific">Parabacteroides distasonis</name>
    <dbReference type="NCBI Taxonomy" id="823"/>
    <lineage>
        <taxon>Bacteria</taxon>
        <taxon>Pseudomonadati</taxon>
        <taxon>Bacteroidota</taxon>
        <taxon>Bacteroidia</taxon>
        <taxon>Bacteroidales</taxon>
        <taxon>Tannerellaceae</taxon>
        <taxon>Parabacteroides</taxon>
    </lineage>
</organism>
<dbReference type="AlphaFoldDB" id="A0A173U4E4"/>
<sequence length="44" mass="5035">MSLSPKKCPRRVKNDFLGLKDSFSTVKSDFLGLERDFQGRETIS</sequence>
<reference evidence="1 2" key="1">
    <citation type="submission" date="2015-09" db="EMBL/GenBank/DDBJ databases">
        <authorList>
            <consortium name="Pathogen Informatics"/>
        </authorList>
    </citation>
    <scope>NUCLEOTIDE SEQUENCE [LARGE SCALE GENOMIC DNA]</scope>
    <source>
        <strain evidence="1 2">2789STDY5608872</strain>
    </source>
</reference>
<protein>
    <submittedName>
        <fullName evidence="1">Uncharacterized protein</fullName>
    </submittedName>
</protein>
<name>A0A173U4E4_PARDI</name>
<dbReference type="EMBL" id="CYXP01000004">
    <property type="protein sequence ID" value="CUN09015.1"/>
    <property type="molecule type" value="Genomic_DNA"/>
</dbReference>
<proteinExistence type="predicted"/>
<gene>
    <name evidence="1" type="ORF">ERS852429_01871</name>
</gene>
<evidence type="ECO:0000313" key="2">
    <source>
        <dbReference type="Proteomes" id="UP000095591"/>
    </source>
</evidence>
<accession>A0A173U4E4</accession>
<dbReference type="Proteomes" id="UP000095591">
    <property type="component" value="Unassembled WGS sequence"/>
</dbReference>